<accession>X1N7E7</accession>
<gene>
    <name evidence="1" type="ORF">S06H3_38798</name>
</gene>
<dbReference type="EMBL" id="BARV01023676">
    <property type="protein sequence ID" value="GAI39488.1"/>
    <property type="molecule type" value="Genomic_DNA"/>
</dbReference>
<dbReference type="InterPro" id="IPR008969">
    <property type="entry name" value="CarboxyPept-like_regulatory"/>
</dbReference>
<dbReference type="Pfam" id="PF13431">
    <property type="entry name" value="TPR_17"/>
    <property type="match status" value="1"/>
</dbReference>
<dbReference type="Gene3D" id="2.60.40.1120">
    <property type="entry name" value="Carboxypeptidase-like, regulatory domain"/>
    <property type="match status" value="1"/>
</dbReference>
<reference evidence="1" key="1">
    <citation type="journal article" date="2014" name="Front. Microbiol.">
        <title>High frequency of phylogenetically diverse reductive dehalogenase-homologous genes in deep subseafloor sedimentary metagenomes.</title>
        <authorList>
            <person name="Kawai M."/>
            <person name="Futagami T."/>
            <person name="Toyoda A."/>
            <person name="Takaki Y."/>
            <person name="Nishi S."/>
            <person name="Hori S."/>
            <person name="Arai W."/>
            <person name="Tsubouchi T."/>
            <person name="Morono Y."/>
            <person name="Uchiyama I."/>
            <person name="Ito T."/>
            <person name="Fujiyama A."/>
            <person name="Inagaki F."/>
            <person name="Takami H."/>
        </authorList>
    </citation>
    <scope>NUCLEOTIDE SEQUENCE</scope>
    <source>
        <strain evidence="1">Expedition CK06-06</strain>
    </source>
</reference>
<dbReference type="InterPro" id="IPR011990">
    <property type="entry name" value="TPR-like_helical_dom_sf"/>
</dbReference>
<dbReference type="PROSITE" id="PS50005">
    <property type="entry name" value="TPR"/>
    <property type="match status" value="1"/>
</dbReference>
<dbReference type="SUPFAM" id="SSF48452">
    <property type="entry name" value="TPR-like"/>
    <property type="match status" value="1"/>
</dbReference>
<feature type="non-terminal residue" evidence="1">
    <location>
        <position position="212"/>
    </location>
</feature>
<proteinExistence type="predicted"/>
<protein>
    <submittedName>
        <fullName evidence="1">Uncharacterized protein</fullName>
    </submittedName>
</protein>
<dbReference type="SMART" id="SM00028">
    <property type="entry name" value="TPR"/>
    <property type="match status" value="2"/>
</dbReference>
<name>X1N7E7_9ZZZZ</name>
<dbReference type="Gene3D" id="1.25.40.10">
    <property type="entry name" value="Tetratricopeptide repeat domain"/>
    <property type="match status" value="1"/>
</dbReference>
<evidence type="ECO:0000313" key="1">
    <source>
        <dbReference type="EMBL" id="GAI39488.1"/>
    </source>
</evidence>
<dbReference type="InterPro" id="IPR019734">
    <property type="entry name" value="TPR_rpt"/>
</dbReference>
<dbReference type="Pfam" id="PF13620">
    <property type="entry name" value="CarboxypepD_reg"/>
    <property type="match status" value="1"/>
</dbReference>
<dbReference type="SUPFAM" id="SSF49464">
    <property type="entry name" value="Carboxypeptidase regulatory domain-like"/>
    <property type="match status" value="1"/>
</dbReference>
<comment type="caution">
    <text evidence="1">The sequence shown here is derived from an EMBL/GenBank/DDBJ whole genome shotgun (WGS) entry which is preliminary data.</text>
</comment>
<dbReference type="AlphaFoldDB" id="X1N7E7"/>
<organism evidence="1">
    <name type="scientific">marine sediment metagenome</name>
    <dbReference type="NCBI Taxonomy" id="412755"/>
    <lineage>
        <taxon>unclassified sequences</taxon>
        <taxon>metagenomes</taxon>
        <taxon>ecological metagenomes</taxon>
    </lineage>
</organism>
<sequence>MNKKKATLFFCLLMVFLLLGSPIFPQAGRGRGRIGGNVTDDSGNPIASAKITIQFLEDENITRETETDKKGKWKIGGLGSGRWRTIVSAQGFIPYEKIINISQLAKNPSVNIVLKKAEEQLFEDAPEMELFLKGNELFKEEKFEDAIAPYQEFLEKNPEIYQVHFSLGNCYKEMGNVEQALKEYQIVIEKTTGEDNKDRKLKAKALAGIGET</sequence>